<organism evidence="7 8">
    <name type="scientific">Marinospirillum insulare</name>
    <dbReference type="NCBI Taxonomy" id="217169"/>
    <lineage>
        <taxon>Bacteria</taxon>
        <taxon>Pseudomonadati</taxon>
        <taxon>Pseudomonadota</taxon>
        <taxon>Gammaproteobacteria</taxon>
        <taxon>Oceanospirillales</taxon>
        <taxon>Oceanospirillaceae</taxon>
        <taxon>Marinospirillum</taxon>
    </lineage>
</organism>
<comment type="caution">
    <text evidence="7">The sequence shown here is derived from an EMBL/GenBank/DDBJ whole genome shotgun (WGS) entry which is preliminary data.</text>
</comment>
<evidence type="ECO:0000256" key="4">
    <source>
        <dbReference type="ARBA" id="ARBA00022993"/>
    </source>
</evidence>
<dbReference type="PANTHER" id="PTHR10695:SF46">
    <property type="entry name" value="BIFUNCTIONAL COENZYME A SYNTHASE-RELATED"/>
    <property type="match status" value="1"/>
</dbReference>
<keyword evidence="5" id="KW-0808">Transferase</keyword>
<evidence type="ECO:0000256" key="6">
    <source>
        <dbReference type="NCBIfam" id="TIGR00152"/>
    </source>
</evidence>
<keyword evidence="5 7" id="KW-0418">Kinase</keyword>
<dbReference type="Proteomes" id="UP001156682">
    <property type="component" value="Unassembled WGS sequence"/>
</dbReference>
<dbReference type="EMBL" id="BSOR01000011">
    <property type="protein sequence ID" value="GLR63131.1"/>
    <property type="molecule type" value="Genomic_DNA"/>
</dbReference>
<evidence type="ECO:0000313" key="7">
    <source>
        <dbReference type="EMBL" id="GLR63131.1"/>
    </source>
</evidence>
<comment type="catalytic activity">
    <reaction evidence="5">
        <text>3'-dephospho-CoA + ATP = ADP + CoA + H(+)</text>
        <dbReference type="Rhea" id="RHEA:18245"/>
        <dbReference type="ChEBI" id="CHEBI:15378"/>
        <dbReference type="ChEBI" id="CHEBI:30616"/>
        <dbReference type="ChEBI" id="CHEBI:57287"/>
        <dbReference type="ChEBI" id="CHEBI:57328"/>
        <dbReference type="ChEBI" id="CHEBI:456216"/>
        <dbReference type="EC" id="2.7.1.24"/>
    </reaction>
</comment>
<keyword evidence="5" id="KW-0963">Cytoplasm</keyword>
<dbReference type="RefSeq" id="WP_051610189.1">
    <property type="nucleotide sequence ID" value="NZ_BSOR01000011.1"/>
</dbReference>
<dbReference type="HAMAP" id="MF_00376">
    <property type="entry name" value="Dephospho_CoA_kinase"/>
    <property type="match status" value="1"/>
</dbReference>
<dbReference type="CDD" id="cd02022">
    <property type="entry name" value="DPCK"/>
    <property type="match status" value="1"/>
</dbReference>
<name>A0ABQ5ZUK1_9GAMM</name>
<dbReference type="Pfam" id="PF01121">
    <property type="entry name" value="CoaE"/>
    <property type="match status" value="1"/>
</dbReference>
<keyword evidence="8" id="KW-1185">Reference proteome</keyword>
<evidence type="ECO:0000256" key="2">
    <source>
        <dbReference type="ARBA" id="ARBA00022741"/>
    </source>
</evidence>
<dbReference type="PROSITE" id="PS51219">
    <property type="entry name" value="DPCK"/>
    <property type="match status" value="1"/>
</dbReference>
<dbReference type="InterPro" id="IPR001977">
    <property type="entry name" value="Depp_CoAkinase"/>
</dbReference>
<comment type="function">
    <text evidence="5">Catalyzes the phosphorylation of the 3'-hydroxyl group of dephosphocoenzyme A to form coenzyme A.</text>
</comment>
<comment type="pathway">
    <text evidence="5">Cofactor biosynthesis; coenzyme A biosynthesis; CoA from (R)-pantothenate: step 5/5.</text>
</comment>
<dbReference type="Gene3D" id="3.40.50.300">
    <property type="entry name" value="P-loop containing nucleotide triphosphate hydrolases"/>
    <property type="match status" value="1"/>
</dbReference>
<evidence type="ECO:0000256" key="5">
    <source>
        <dbReference type="HAMAP-Rule" id="MF_00376"/>
    </source>
</evidence>
<dbReference type="SUPFAM" id="SSF52540">
    <property type="entry name" value="P-loop containing nucleoside triphosphate hydrolases"/>
    <property type="match status" value="1"/>
</dbReference>
<comment type="subcellular location">
    <subcellularLocation>
        <location evidence="5">Cytoplasm</location>
    </subcellularLocation>
</comment>
<evidence type="ECO:0000256" key="3">
    <source>
        <dbReference type="ARBA" id="ARBA00022840"/>
    </source>
</evidence>
<proteinExistence type="inferred from homology"/>
<dbReference type="EC" id="2.7.1.24" evidence="5 6"/>
<keyword evidence="2 5" id="KW-0547">Nucleotide-binding</keyword>
<sequence length="214" mass="23501">MPNNLLNNKHKQLIIGLTGGIGSGKTAASDLFANLGIDVIDTDVLARKALELNSPLLSKVFNHFGQQLKLADGSLDRAALRSIIFNDSTAKVWLENLIHPWVKQAVLSALTKATSVYVLLASPLLIESGQVELADRLLIVDLPEEMQISRTASRDNNSPDLVKKIIAQQISRPERLALADDLIDNSGDLNHLEKQVNSLHTKYLELAKLKTNQE</sequence>
<dbReference type="NCBIfam" id="TIGR00152">
    <property type="entry name" value="dephospho-CoA kinase"/>
    <property type="match status" value="1"/>
</dbReference>
<evidence type="ECO:0000256" key="1">
    <source>
        <dbReference type="ARBA" id="ARBA00009018"/>
    </source>
</evidence>
<gene>
    <name evidence="5 7" type="primary">coaE</name>
    <name evidence="7" type="ORF">GCM10007878_05660</name>
</gene>
<dbReference type="GO" id="GO:0016301">
    <property type="term" value="F:kinase activity"/>
    <property type="evidence" value="ECO:0007669"/>
    <property type="project" value="UniProtKB-KW"/>
</dbReference>
<dbReference type="InterPro" id="IPR027417">
    <property type="entry name" value="P-loop_NTPase"/>
</dbReference>
<accession>A0ABQ5ZUK1</accession>
<evidence type="ECO:0000313" key="8">
    <source>
        <dbReference type="Proteomes" id="UP001156682"/>
    </source>
</evidence>
<keyword evidence="4 5" id="KW-0173">Coenzyme A biosynthesis</keyword>
<reference evidence="8" key="1">
    <citation type="journal article" date="2019" name="Int. J. Syst. Evol. Microbiol.">
        <title>The Global Catalogue of Microorganisms (GCM) 10K type strain sequencing project: providing services to taxonomists for standard genome sequencing and annotation.</title>
        <authorList>
            <consortium name="The Broad Institute Genomics Platform"/>
            <consortium name="The Broad Institute Genome Sequencing Center for Infectious Disease"/>
            <person name="Wu L."/>
            <person name="Ma J."/>
        </authorList>
    </citation>
    <scope>NUCLEOTIDE SEQUENCE [LARGE SCALE GENOMIC DNA]</scope>
    <source>
        <strain evidence="8">NBRC 100033</strain>
    </source>
</reference>
<protein>
    <recommendedName>
        <fullName evidence="5 6">Dephospho-CoA kinase</fullName>
        <ecNumber evidence="5 6">2.7.1.24</ecNumber>
    </recommendedName>
    <alternativeName>
        <fullName evidence="5">Dephosphocoenzyme A kinase</fullName>
    </alternativeName>
</protein>
<feature type="binding site" evidence="5">
    <location>
        <begin position="22"/>
        <end position="27"/>
    </location>
    <ligand>
        <name>ATP</name>
        <dbReference type="ChEBI" id="CHEBI:30616"/>
    </ligand>
</feature>
<comment type="similarity">
    <text evidence="1 5">Belongs to the CoaE family.</text>
</comment>
<dbReference type="PANTHER" id="PTHR10695">
    <property type="entry name" value="DEPHOSPHO-COA KINASE-RELATED"/>
    <property type="match status" value="1"/>
</dbReference>
<keyword evidence="3 5" id="KW-0067">ATP-binding</keyword>